<evidence type="ECO:0000313" key="3">
    <source>
        <dbReference type="EMBL" id="KAK3551742.1"/>
    </source>
</evidence>
<reference evidence="3" key="1">
    <citation type="submission" date="2023-06" db="EMBL/GenBank/DDBJ databases">
        <title>Male Hemibagrus guttatus genome.</title>
        <authorList>
            <person name="Bian C."/>
        </authorList>
    </citation>
    <scope>NUCLEOTIDE SEQUENCE</scope>
    <source>
        <strain evidence="3">Male_cb2023</strain>
        <tissue evidence="3">Muscle</tissue>
    </source>
</reference>
<proteinExistence type="predicted"/>
<feature type="region of interest" description="Disordered" evidence="1">
    <location>
        <begin position="62"/>
        <end position="152"/>
    </location>
</feature>
<evidence type="ECO:0000259" key="2">
    <source>
        <dbReference type="Pfam" id="PF25817"/>
    </source>
</evidence>
<dbReference type="PANTHER" id="PTHR11852">
    <property type="entry name" value="PLATELET-ACTIVATING FACTOR ACETYLHYDROLASE"/>
    <property type="match status" value="1"/>
</dbReference>
<comment type="caution">
    <text evidence="3">The sequence shown here is derived from an EMBL/GenBank/DDBJ whole genome shotgun (WGS) entry which is preliminary data.</text>
</comment>
<keyword evidence="4" id="KW-1185">Reference proteome</keyword>
<dbReference type="Pfam" id="PF25817">
    <property type="entry name" value="ICE1_C"/>
    <property type="match status" value="1"/>
</dbReference>
<dbReference type="InterPro" id="IPR057881">
    <property type="entry name" value="ICE1_C"/>
</dbReference>
<name>A0AAE0RGD5_9TELE</name>
<organism evidence="3 4">
    <name type="scientific">Hemibagrus guttatus</name>
    <dbReference type="NCBI Taxonomy" id="175788"/>
    <lineage>
        <taxon>Eukaryota</taxon>
        <taxon>Metazoa</taxon>
        <taxon>Chordata</taxon>
        <taxon>Craniata</taxon>
        <taxon>Vertebrata</taxon>
        <taxon>Euteleostomi</taxon>
        <taxon>Actinopterygii</taxon>
        <taxon>Neopterygii</taxon>
        <taxon>Teleostei</taxon>
        <taxon>Ostariophysi</taxon>
        <taxon>Siluriformes</taxon>
        <taxon>Bagridae</taxon>
        <taxon>Hemibagrus</taxon>
    </lineage>
</organism>
<sequence length="505" mass="56671">MYCVIYTIMFFPPFCHRHLRKQIQALEDDKAKQSEEIQSLKCEINDLNKRMRFMKEKLAHQSLDKGEKGLSAQTGNKQEVDKGFTNTNMNRVKRPASSMSPPMNVKRQRLDTCSDPASLTSPAISKPRNSIDVALPKSNGQEHETKDKGNTTQSLISSALTTLHDSCFDVLPTIRSRLLPAISELPGLTDEEESVISYFCENPALAQKFMSAILCKIKAEGAALKHELLQFFCRVYVGLCQKFGDFHKAHALAYRLLKEDFPEAPKLILLMVSAWPSVFAHNGSLCRAIHTVCKLKAEGGILDYLRTYLHWDEKPPGDIHKMISCILKALLKDSTLAFRKNHWYGVDFCPATWEYIFSLDLLCAQLGWSWTYNNIISQEIGQTLNAWLMQQRSQNMAVRNVCVAAVLRLLGRLGQLGLKENQAILVQNLTKCINQFINYKLPEDAAMPWEVQLSVVYATHDLAPSNPKEALAALASWQGGITCPVPPAINSCIAQIGTLCQKIKA</sequence>
<feature type="domain" description="Little elongation complex subunit 1 C-terminal" evidence="2">
    <location>
        <begin position="305"/>
        <end position="496"/>
    </location>
</feature>
<accession>A0AAE0RGD5</accession>
<dbReference type="AlphaFoldDB" id="A0AAE0RGD5"/>
<dbReference type="Proteomes" id="UP001274896">
    <property type="component" value="Unassembled WGS sequence"/>
</dbReference>
<dbReference type="PANTHER" id="PTHR11852:SF4">
    <property type="entry name" value="LITTLE ELONGATION COMPLEX SUBUNIT 1"/>
    <property type="match status" value="1"/>
</dbReference>
<protein>
    <recommendedName>
        <fullName evidence="2">Little elongation complex subunit 1 C-terminal domain-containing protein</fullName>
    </recommendedName>
</protein>
<gene>
    <name evidence="3" type="ORF">QTP70_023253</name>
</gene>
<evidence type="ECO:0000256" key="1">
    <source>
        <dbReference type="SAM" id="MobiDB-lite"/>
    </source>
</evidence>
<dbReference type="EMBL" id="JAUCMX010000003">
    <property type="protein sequence ID" value="KAK3551742.1"/>
    <property type="molecule type" value="Genomic_DNA"/>
</dbReference>
<feature type="compositionally biased region" description="Basic and acidic residues" evidence="1">
    <location>
        <begin position="140"/>
        <end position="149"/>
    </location>
</feature>
<evidence type="ECO:0000313" key="4">
    <source>
        <dbReference type="Proteomes" id="UP001274896"/>
    </source>
</evidence>